<dbReference type="InterPro" id="IPR001810">
    <property type="entry name" value="F-box_dom"/>
</dbReference>
<reference evidence="3" key="2">
    <citation type="submission" date="2025-08" db="UniProtKB">
        <authorList>
            <consortium name="Ensembl"/>
        </authorList>
    </citation>
    <scope>IDENTIFICATION</scope>
</reference>
<dbReference type="PANTHER" id="PTHR14939:SF5">
    <property type="entry name" value="F-BOX ONLY PROTEIN 22"/>
    <property type="match status" value="1"/>
</dbReference>
<evidence type="ECO:0000313" key="4">
    <source>
        <dbReference type="Proteomes" id="UP000291022"/>
    </source>
</evidence>
<dbReference type="AlphaFoldDB" id="A0A452S361"/>
<feature type="domain" description="F-box" evidence="2">
    <location>
        <begin position="33"/>
        <end position="63"/>
    </location>
</feature>
<dbReference type="Proteomes" id="UP000291022">
    <property type="component" value="Unassembled WGS sequence"/>
</dbReference>
<name>A0A452S361_URSAM</name>
<dbReference type="GeneTree" id="ENSGT00390000013049"/>
<dbReference type="STRING" id="9643.ENSUAMP00000026430"/>
<dbReference type="PANTHER" id="PTHR14939">
    <property type="entry name" value="F-BOX ONLY PROTEIN 22"/>
    <property type="match status" value="1"/>
</dbReference>
<dbReference type="Gene3D" id="1.20.1280.50">
    <property type="match status" value="1"/>
</dbReference>
<reference evidence="4" key="1">
    <citation type="submission" date="2016-06" db="EMBL/GenBank/DDBJ databases">
        <title>De novo assembly and RNA-Seq shows season-dependent expression and editing in black bear kidneys.</title>
        <authorList>
            <person name="Korstanje R."/>
            <person name="Srivastava A."/>
            <person name="Sarsani V.K."/>
            <person name="Sheehan S.M."/>
            <person name="Seger R.L."/>
            <person name="Barter M.E."/>
            <person name="Lindqvist C."/>
            <person name="Brody L.C."/>
            <person name="Mullikin J.C."/>
        </authorList>
    </citation>
    <scope>NUCLEOTIDE SEQUENCE [LARGE SCALE GENOMIC DNA]</scope>
</reference>
<sequence length="161" mass="17775">MEVVGGCGDHGGGDHRGSSADPQSTFVLGNLAEVVERVLTFLPAKALLRVAGVCRLWRECVRRVLRTHRSVTWISAGLADAGHLEEHCLVRVVAEELENVHILPQTVLYMADSETFISLEECRGHKRARKRTTMEAAFALEKLFPKQCQILGIVTPGIVVY</sequence>
<feature type="region of interest" description="Disordered" evidence="1">
    <location>
        <begin position="1"/>
        <end position="21"/>
    </location>
</feature>
<proteinExistence type="predicted"/>
<dbReference type="GO" id="GO:0048742">
    <property type="term" value="P:regulation of skeletal muscle fiber development"/>
    <property type="evidence" value="ECO:0007669"/>
    <property type="project" value="TreeGrafter"/>
</dbReference>
<dbReference type="GO" id="GO:0032436">
    <property type="term" value="P:positive regulation of proteasomal ubiquitin-dependent protein catabolic process"/>
    <property type="evidence" value="ECO:0007669"/>
    <property type="project" value="TreeGrafter"/>
</dbReference>
<dbReference type="SUPFAM" id="SSF81383">
    <property type="entry name" value="F-box domain"/>
    <property type="match status" value="1"/>
</dbReference>
<dbReference type="GO" id="GO:0000209">
    <property type="term" value="P:protein polyubiquitination"/>
    <property type="evidence" value="ECO:0007669"/>
    <property type="project" value="TreeGrafter"/>
</dbReference>
<evidence type="ECO:0000259" key="2">
    <source>
        <dbReference type="Pfam" id="PF12937"/>
    </source>
</evidence>
<protein>
    <recommendedName>
        <fullName evidence="2">F-box domain-containing protein</fullName>
    </recommendedName>
</protein>
<accession>A0A452S361</accession>
<evidence type="ECO:0000313" key="3">
    <source>
        <dbReference type="Ensembl" id="ENSUAMP00000026430.1"/>
    </source>
</evidence>
<evidence type="ECO:0000256" key="1">
    <source>
        <dbReference type="SAM" id="MobiDB-lite"/>
    </source>
</evidence>
<dbReference type="Ensembl" id="ENSUAMT00000029482.1">
    <property type="protein sequence ID" value="ENSUAMP00000026430.1"/>
    <property type="gene ID" value="ENSUAMG00000020476.1"/>
</dbReference>
<reference evidence="3" key="3">
    <citation type="submission" date="2025-09" db="UniProtKB">
        <authorList>
            <consortium name="Ensembl"/>
        </authorList>
    </citation>
    <scope>IDENTIFICATION</scope>
</reference>
<dbReference type="CDD" id="cd22097">
    <property type="entry name" value="F-box_FBXO22"/>
    <property type="match status" value="1"/>
</dbReference>
<feature type="compositionally biased region" description="Gly residues" evidence="1">
    <location>
        <begin position="1"/>
        <end position="10"/>
    </location>
</feature>
<keyword evidence="4" id="KW-1185">Reference proteome</keyword>
<dbReference type="Pfam" id="PF12937">
    <property type="entry name" value="F-box-like"/>
    <property type="match status" value="1"/>
</dbReference>
<organism evidence="3 4">
    <name type="scientific">Ursus americanus</name>
    <name type="common">American black bear</name>
    <name type="synonym">Euarctos americanus</name>
    <dbReference type="NCBI Taxonomy" id="9643"/>
    <lineage>
        <taxon>Eukaryota</taxon>
        <taxon>Metazoa</taxon>
        <taxon>Chordata</taxon>
        <taxon>Craniata</taxon>
        <taxon>Vertebrata</taxon>
        <taxon>Euteleostomi</taxon>
        <taxon>Mammalia</taxon>
        <taxon>Eutheria</taxon>
        <taxon>Laurasiatheria</taxon>
        <taxon>Carnivora</taxon>
        <taxon>Caniformia</taxon>
        <taxon>Ursidae</taxon>
        <taxon>Ursus</taxon>
    </lineage>
</organism>
<dbReference type="InterPro" id="IPR036047">
    <property type="entry name" value="F-box-like_dom_sf"/>
</dbReference>